<dbReference type="PANTHER" id="PTHR48100:SF59">
    <property type="entry name" value="ADENOSYLCOBALAMIN_ALPHA-RIBAZOLE PHOSPHATASE"/>
    <property type="match status" value="1"/>
</dbReference>
<feature type="active site" description="Proton donor/acceptor" evidence="1">
    <location>
        <position position="89"/>
    </location>
</feature>
<protein>
    <submittedName>
        <fullName evidence="3">Putative phosphatase PhoE</fullName>
    </submittedName>
</protein>
<dbReference type="Gene3D" id="3.40.50.1240">
    <property type="entry name" value="Phosphoglycerate mutase-like"/>
    <property type="match status" value="1"/>
</dbReference>
<dbReference type="PANTHER" id="PTHR48100">
    <property type="entry name" value="BROAD-SPECIFICITY PHOSPHATASE YOR283W-RELATED"/>
    <property type="match status" value="1"/>
</dbReference>
<dbReference type="AlphaFoldDB" id="A0A511V2P0"/>
<evidence type="ECO:0000313" key="3">
    <source>
        <dbReference type="EMBL" id="GEN33175.1"/>
    </source>
</evidence>
<name>A0A511V2P0_9BACL</name>
<proteinExistence type="predicted"/>
<dbReference type="Proteomes" id="UP000321157">
    <property type="component" value="Unassembled WGS sequence"/>
</dbReference>
<dbReference type="InterPro" id="IPR050275">
    <property type="entry name" value="PGM_Phosphatase"/>
</dbReference>
<dbReference type="RefSeq" id="WP_146808470.1">
    <property type="nucleotide sequence ID" value="NZ_BJXX01000028.1"/>
</dbReference>
<dbReference type="CDD" id="cd07067">
    <property type="entry name" value="HP_PGM_like"/>
    <property type="match status" value="1"/>
</dbReference>
<feature type="binding site" evidence="2">
    <location>
        <position position="65"/>
    </location>
    <ligand>
        <name>substrate</name>
    </ligand>
</feature>
<evidence type="ECO:0000256" key="1">
    <source>
        <dbReference type="PIRSR" id="PIRSR613078-1"/>
    </source>
</evidence>
<gene>
    <name evidence="3" type="primary">phoE</name>
    <name evidence="3" type="ORF">ADA01nite_06350</name>
</gene>
<dbReference type="EMBL" id="BJXX01000028">
    <property type="protein sequence ID" value="GEN33175.1"/>
    <property type="molecule type" value="Genomic_DNA"/>
</dbReference>
<feature type="binding site" evidence="2">
    <location>
        <begin position="15"/>
        <end position="22"/>
    </location>
    <ligand>
        <name>substrate</name>
    </ligand>
</feature>
<feature type="binding site" evidence="2">
    <location>
        <begin position="89"/>
        <end position="92"/>
    </location>
    <ligand>
        <name>substrate</name>
    </ligand>
</feature>
<dbReference type="SUPFAM" id="SSF53254">
    <property type="entry name" value="Phosphoglycerate mutase-like"/>
    <property type="match status" value="1"/>
</dbReference>
<evidence type="ECO:0000313" key="4">
    <source>
        <dbReference type="Proteomes" id="UP000321157"/>
    </source>
</evidence>
<dbReference type="InterPro" id="IPR013078">
    <property type="entry name" value="His_Pase_superF_clade-1"/>
</dbReference>
<dbReference type="SMART" id="SM00855">
    <property type="entry name" value="PGAM"/>
    <property type="match status" value="1"/>
</dbReference>
<dbReference type="Pfam" id="PF00300">
    <property type="entry name" value="His_Phos_1"/>
    <property type="match status" value="1"/>
</dbReference>
<comment type="caution">
    <text evidence="3">The sequence shown here is derived from an EMBL/GenBank/DDBJ whole genome shotgun (WGS) entry which is preliminary data.</text>
</comment>
<sequence>MESSIITTKHVYLVRHGETDWNAQRLIQGHSDIPLNERGREQARRLAARLKNFPITQVCSSDLQRAFYTASAVAELLGLSVCCHTELRERNYGDLEGKDYRTIREQFPDFDPWTDTESKYNVETFPAMQQRGIACLTNILQESDAEHILVVSHGGLINAMLHHMSEGLHGTGKTKLVNTSLNHIQYDNETWMVHTVNDGTHLDEE</sequence>
<dbReference type="OrthoDB" id="9782128at2"/>
<evidence type="ECO:0000256" key="2">
    <source>
        <dbReference type="PIRSR" id="PIRSR613078-2"/>
    </source>
</evidence>
<accession>A0A511V2P0</accession>
<dbReference type="InterPro" id="IPR001345">
    <property type="entry name" value="PG/BPGM_mutase_AS"/>
</dbReference>
<dbReference type="GO" id="GO:0016791">
    <property type="term" value="F:phosphatase activity"/>
    <property type="evidence" value="ECO:0007669"/>
    <property type="project" value="TreeGrafter"/>
</dbReference>
<keyword evidence="4" id="KW-1185">Reference proteome</keyword>
<reference evidence="3 4" key="1">
    <citation type="submission" date="2019-07" db="EMBL/GenBank/DDBJ databases">
        <title>Whole genome shotgun sequence of Aneurinibacillus danicus NBRC 102444.</title>
        <authorList>
            <person name="Hosoyama A."/>
            <person name="Uohara A."/>
            <person name="Ohji S."/>
            <person name="Ichikawa N."/>
        </authorList>
    </citation>
    <scope>NUCLEOTIDE SEQUENCE [LARGE SCALE GENOMIC DNA]</scope>
    <source>
        <strain evidence="3 4">NBRC 102444</strain>
    </source>
</reference>
<dbReference type="GO" id="GO:0005737">
    <property type="term" value="C:cytoplasm"/>
    <property type="evidence" value="ECO:0007669"/>
    <property type="project" value="TreeGrafter"/>
</dbReference>
<dbReference type="PROSITE" id="PS00175">
    <property type="entry name" value="PG_MUTASE"/>
    <property type="match status" value="1"/>
</dbReference>
<organism evidence="3 4">
    <name type="scientific">Aneurinibacillus danicus</name>
    <dbReference type="NCBI Taxonomy" id="267746"/>
    <lineage>
        <taxon>Bacteria</taxon>
        <taxon>Bacillati</taxon>
        <taxon>Bacillota</taxon>
        <taxon>Bacilli</taxon>
        <taxon>Bacillales</taxon>
        <taxon>Paenibacillaceae</taxon>
        <taxon>Aneurinibacillus group</taxon>
        <taxon>Aneurinibacillus</taxon>
    </lineage>
</organism>
<feature type="active site" description="Tele-phosphohistidine intermediate" evidence="1">
    <location>
        <position position="16"/>
    </location>
</feature>
<dbReference type="InterPro" id="IPR029033">
    <property type="entry name" value="His_PPase_superfam"/>
</dbReference>